<comment type="caution">
    <text evidence="4">The sequence shown here is derived from an EMBL/GenBank/DDBJ whole genome shotgun (WGS) entry which is preliminary data.</text>
</comment>
<accession>A0A7W7SPZ5</accession>
<dbReference type="Pfam" id="PF01926">
    <property type="entry name" value="MMR_HSR1"/>
    <property type="match status" value="1"/>
</dbReference>
<dbReference type="SUPFAM" id="SSF52540">
    <property type="entry name" value="P-loop containing nucleoside triphosphate hydrolases"/>
    <property type="match status" value="1"/>
</dbReference>
<feature type="region of interest" description="Disordered" evidence="1">
    <location>
        <begin position="361"/>
        <end position="383"/>
    </location>
</feature>
<keyword evidence="4" id="KW-0132">Cell division</keyword>
<proteinExistence type="predicted"/>
<dbReference type="GO" id="GO:0019843">
    <property type="term" value="F:rRNA binding"/>
    <property type="evidence" value="ECO:0007669"/>
    <property type="project" value="TreeGrafter"/>
</dbReference>
<keyword evidence="4" id="KW-0131">Cell cycle</keyword>
<protein>
    <submittedName>
        <fullName evidence="4">GTP-binding protein EngB required for normal cell division</fullName>
    </submittedName>
</protein>
<dbReference type="EMBL" id="JACHJW010000001">
    <property type="protein sequence ID" value="MBB4958799.1"/>
    <property type="molecule type" value="Genomic_DNA"/>
</dbReference>
<feature type="transmembrane region" description="Helical" evidence="2">
    <location>
        <begin position="517"/>
        <end position="542"/>
    </location>
</feature>
<organism evidence="4 5">
    <name type="scientific">Micromonospora polyrhachis</name>
    <dbReference type="NCBI Taxonomy" id="1282883"/>
    <lineage>
        <taxon>Bacteria</taxon>
        <taxon>Bacillati</taxon>
        <taxon>Actinomycetota</taxon>
        <taxon>Actinomycetes</taxon>
        <taxon>Micromonosporales</taxon>
        <taxon>Micromonosporaceae</taxon>
        <taxon>Micromonospora</taxon>
    </lineage>
</organism>
<dbReference type="InterPro" id="IPR006073">
    <property type="entry name" value="GTP-bd"/>
</dbReference>
<evidence type="ECO:0000259" key="3">
    <source>
        <dbReference type="Pfam" id="PF01926"/>
    </source>
</evidence>
<keyword evidence="5" id="KW-1185">Reference proteome</keyword>
<dbReference type="Proteomes" id="UP000578819">
    <property type="component" value="Unassembled WGS sequence"/>
</dbReference>
<keyword evidence="2" id="KW-0812">Transmembrane</keyword>
<dbReference type="GO" id="GO:0051301">
    <property type="term" value="P:cell division"/>
    <property type="evidence" value="ECO:0007669"/>
    <property type="project" value="UniProtKB-KW"/>
</dbReference>
<dbReference type="AlphaFoldDB" id="A0A7W7SPZ5"/>
<evidence type="ECO:0000313" key="5">
    <source>
        <dbReference type="Proteomes" id="UP000578819"/>
    </source>
</evidence>
<evidence type="ECO:0000256" key="1">
    <source>
        <dbReference type="SAM" id="MobiDB-lite"/>
    </source>
</evidence>
<dbReference type="PANTHER" id="PTHR42698:SF1">
    <property type="entry name" value="GTPASE ERA, MITOCHONDRIAL"/>
    <property type="match status" value="1"/>
</dbReference>
<name>A0A7W7SPZ5_9ACTN</name>
<keyword evidence="2" id="KW-0472">Membrane</keyword>
<keyword evidence="2" id="KW-1133">Transmembrane helix</keyword>
<feature type="compositionally biased region" description="Gly residues" evidence="1">
    <location>
        <begin position="365"/>
        <end position="381"/>
    </location>
</feature>
<dbReference type="GO" id="GO:0043024">
    <property type="term" value="F:ribosomal small subunit binding"/>
    <property type="evidence" value="ECO:0007669"/>
    <property type="project" value="TreeGrafter"/>
</dbReference>
<evidence type="ECO:0000256" key="2">
    <source>
        <dbReference type="SAM" id="Phobius"/>
    </source>
</evidence>
<dbReference type="GO" id="GO:0000028">
    <property type="term" value="P:ribosomal small subunit assembly"/>
    <property type="evidence" value="ECO:0007669"/>
    <property type="project" value="TreeGrafter"/>
</dbReference>
<dbReference type="InterPro" id="IPR005662">
    <property type="entry name" value="GTPase_Era-like"/>
</dbReference>
<dbReference type="Gene3D" id="3.40.50.300">
    <property type="entry name" value="P-loop containing nucleotide triphosphate hydrolases"/>
    <property type="match status" value="1"/>
</dbReference>
<feature type="domain" description="G" evidence="3">
    <location>
        <begin position="79"/>
        <end position="197"/>
    </location>
</feature>
<dbReference type="PANTHER" id="PTHR42698">
    <property type="entry name" value="GTPASE ERA"/>
    <property type="match status" value="1"/>
</dbReference>
<feature type="transmembrane region" description="Helical" evidence="2">
    <location>
        <begin position="472"/>
        <end position="497"/>
    </location>
</feature>
<gene>
    <name evidence="4" type="ORF">FHR38_002532</name>
</gene>
<dbReference type="GO" id="GO:0005525">
    <property type="term" value="F:GTP binding"/>
    <property type="evidence" value="ECO:0007669"/>
    <property type="project" value="InterPro"/>
</dbReference>
<sequence length="589" mass="62882">MTEVAGRRGTVAGIVGRVRDAVRGERRVDAYTLLRRLTALRQFLAAVDGHLPDGRLVAAHTLIERAGDRLALSRDHTVVALAGATGSGKSSLFNALAGFELSSVGVRRPTTAATHACVWGPLAGATKLLDWVGVLPRHRFVRESALDGNDEAALHGLILLDLPDFDSVQRTHRLEVDRLLGLVDQVIWVVDPQKYADRLVHRSYLREFHRHRDVTVVVLNQTDRLPPTEVPTVLADLRRLLDSDQLDGVPLLATSALDPQAVAGLRNALEQTVAERQAALRRLSGDVDQVAEQLTELVGPAEADEVPAAAVRGLTEALAASAGVPAVADAVEAAYRHRAASSTGWPLVRAWRRLRPDPLRRLHLTGGGTSTKGGTSTGGGTSADVEVSGATIRTRTPVGATSLPVPTAAHRAAVGLAVRTVAEQAGGALPAQWPAAVTAAARSRLTDLPDALDQAIATTDLDMERKPVWWRLIGAMQWLVTIIALAGLAWLAVGWVVQALGLPGLDHPKVGVVPVPTLMLLGGLFLGVAVALLVRPIVGWAARRARRRVERRLHAAVAEVGRDHVVLPVQDVLRRYAEARTALADVATR</sequence>
<dbReference type="InterPro" id="IPR027417">
    <property type="entry name" value="P-loop_NTPase"/>
</dbReference>
<reference evidence="4 5" key="1">
    <citation type="submission" date="2020-08" db="EMBL/GenBank/DDBJ databases">
        <title>Sequencing the genomes of 1000 actinobacteria strains.</title>
        <authorList>
            <person name="Klenk H.-P."/>
        </authorList>
    </citation>
    <scope>NUCLEOTIDE SEQUENCE [LARGE SCALE GENOMIC DNA]</scope>
    <source>
        <strain evidence="4 5">DSM 45886</strain>
    </source>
</reference>
<dbReference type="GO" id="GO:0005829">
    <property type="term" value="C:cytosol"/>
    <property type="evidence" value="ECO:0007669"/>
    <property type="project" value="TreeGrafter"/>
</dbReference>
<evidence type="ECO:0000313" key="4">
    <source>
        <dbReference type="EMBL" id="MBB4958799.1"/>
    </source>
</evidence>